<organism evidence="6 7">
    <name type="scientific">Limulus polyphemus</name>
    <name type="common">Atlantic horseshoe crab</name>
    <dbReference type="NCBI Taxonomy" id="6850"/>
    <lineage>
        <taxon>Eukaryota</taxon>
        <taxon>Metazoa</taxon>
        <taxon>Ecdysozoa</taxon>
        <taxon>Arthropoda</taxon>
        <taxon>Chelicerata</taxon>
        <taxon>Merostomata</taxon>
        <taxon>Xiphosura</taxon>
        <taxon>Limulidae</taxon>
        <taxon>Limulus</taxon>
    </lineage>
</organism>
<evidence type="ECO:0000259" key="5">
    <source>
        <dbReference type="PROSITE" id="PS50057"/>
    </source>
</evidence>
<dbReference type="InterPro" id="IPR019748">
    <property type="entry name" value="FERM_central"/>
</dbReference>
<dbReference type="SMART" id="SM00295">
    <property type="entry name" value="B41"/>
    <property type="match status" value="1"/>
</dbReference>
<dbReference type="InterPro" id="IPR000798">
    <property type="entry name" value="Ez/rad/moesin-like"/>
</dbReference>
<evidence type="ECO:0000256" key="3">
    <source>
        <dbReference type="ARBA" id="ARBA00043944"/>
    </source>
</evidence>
<dbReference type="PRINTS" id="PR00661">
    <property type="entry name" value="ERMFAMILY"/>
</dbReference>
<dbReference type="Pfam" id="PF09379">
    <property type="entry name" value="FERM_N"/>
    <property type="match status" value="1"/>
</dbReference>
<dbReference type="InterPro" id="IPR019749">
    <property type="entry name" value="Band_41_domain"/>
</dbReference>
<name>A0ABM1TP75_LIMPO</name>
<dbReference type="PROSITE" id="PS50057">
    <property type="entry name" value="FERM_3"/>
    <property type="match status" value="1"/>
</dbReference>
<dbReference type="PRINTS" id="PR00935">
    <property type="entry name" value="BAND41"/>
</dbReference>
<dbReference type="InterPro" id="IPR018979">
    <property type="entry name" value="FERM_N"/>
</dbReference>
<accession>A0ABM1TP75</accession>
<dbReference type="InterPro" id="IPR029071">
    <property type="entry name" value="Ubiquitin-like_domsf"/>
</dbReference>
<dbReference type="SUPFAM" id="SSF47031">
    <property type="entry name" value="Second domain of FERM"/>
    <property type="match status" value="1"/>
</dbReference>
<keyword evidence="4" id="KW-1133">Transmembrane helix</keyword>
<proteinExistence type="predicted"/>
<feature type="transmembrane region" description="Helical" evidence="4">
    <location>
        <begin position="145"/>
        <end position="164"/>
    </location>
</feature>
<evidence type="ECO:0000256" key="2">
    <source>
        <dbReference type="ARBA" id="ARBA00022025"/>
    </source>
</evidence>
<sequence length="166" mass="19893">MFRIGSKKSMNKDYTCTIRLIDDNEVIQCEFRRDHKGQYLLDYVCESLNLVEKDYFGLRYVDHNKQRHWLDTGRSILKQVKGLQPIIFCFRVKFYSPEPHQMKEEITRYQIFLQLRRDLLHGRLYCSQADAAFLGAYIVQCKYQINISLSCELFVLAILTMLFYHE</sequence>
<evidence type="ECO:0000313" key="7">
    <source>
        <dbReference type="RefSeq" id="XP_022257681.1"/>
    </source>
</evidence>
<keyword evidence="4" id="KW-0472">Membrane</keyword>
<gene>
    <name evidence="7" type="primary">LOC106473567</name>
</gene>
<dbReference type="RefSeq" id="XP_022257681.1">
    <property type="nucleotide sequence ID" value="XM_022401973.1"/>
</dbReference>
<dbReference type="PANTHER" id="PTHR23280:SF32">
    <property type="entry name" value="FI22325P1"/>
    <property type="match status" value="1"/>
</dbReference>
<keyword evidence="6" id="KW-1185">Reference proteome</keyword>
<dbReference type="Pfam" id="PF00373">
    <property type="entry name" value="FERM_M"/>
    <property type="match status" value="1"/>
</dbReference>
<dbReference type="GeneID" id="106473567"/>
<dbReference type="Gene3D" id="3.10.20.90">
    <property type="entry name" value="Phosphatidylinositol 3-kinase Catalytic Subunit, Chain A, domain 1"/>
    <property type="match status" value="1"/>
</dbReference>
<dbReference type="InterPro" id="IPR000299">
    <property type="entry name" value="FERM_domain"/>
</dbReference>
<reference evidence="7" key="1">
    <citation type="submission" date="2025-08" db="UniProtKB">
        <authorList>
            <consortium name="RefSeq"/>
        </authorList>
    </citation>
    <scope>IDENTIFICATION</scope>
    <source>
        <tissue evidence="7">Muscle</tissue>
    </source>
</reference>
<dbReference type="PANTHER" id="PTHR23280">
    <property type="entry name" value="4.1 G PROTEIN"/>
    <property type="match status" value="1"/>
</dbReference>
<dbReference type="CDD" id="cd17102">
    <property type="entry name" value="FERM_F1_FRMD3"/>
    <property type="match status" value="1"/>
</dbReference>
<feature type="domain" description="FERM" evidence="5">
    <location>
        <begin position="14"/>
        <end position="166"/>
    </location>
</feature>
<dbReference type="Gene3D" id="1.20.80.60">
    <property type="match status" value="1"/>
</dbReference>
<evidence type="ECO:0000313" key="6">
    <source>
        <dbReference type="Proteomes" id="UP000694941"/>
    </source>
</evidence>
<comment type="subcellular location">
    <subcellularLocation>
        <location evidence="1">Cell junction</location>
        <location evidence="1">Adherens junction</location>
    </subcellularLocation>
    <subcellularLocation>
        <location evidence="3">Cell projection</location>
        <location evidence="3">Rhabdomere</location>
    </subcellularLocation>
</comment>
<protein>
    <recommendedName>
        <fullName evidence="2">Moesin/ezrin/radixin homolog 1</fullName>
    </recommendedName>
</protein>
<dbReference type="Proteomes" id="UP000694941">
    <property type="component" value="Unplaced"/>
</dbReference>
<evidence type="ECO:0000256" key="1">
    <source>
        <dbReference type="ARBA" id="ARBA00004536"/>
    </source>
</evidence>
<keyword evidence="4" id="KW-0812">Transmembrane</keyword>
<dbReference type="CDD" id="cd14473">
    <property type="entry name" value="FERM_B-lobe"/>
    <property type="match status" value="1"/>
</dbReference>
<dbReference type="SUPFAM" id="SSF54236">
    <property type="entry name" value="Ubiquitin-like"/>
    <property type="match status" value="1"/>
</dbReference>
<dbReference type="InterPro" id="IPR035963">
    <property type="entry name" value="FERM_2"/>
</dbReference>
<dbReference type="InterPro" id="IPR019747">
    <property type="entry name" value="FERM_CS"/>
</dbReference>
<dbReference type="PROSITE" id="PS00660">
    <property type="entry name" value="FERM_1"/>
    <property type="match status" value="1"/>
</dbReference>
<evidence type="ECO:0000256" key="4">
    <source>
        <dbReference type="SAM" id="Phobius"/>
    </source>
</evidence>